<feature type="chain" id="PRO_5046948746" evidence="2">
    <location>
        <begin position="25"/>
        <end position="370"/>
    </location>
</feature>
<evidence type="ECO:0000313" key="3">
    <source>
        <dbReference type="EMBL" id="MFC0623898.1"/>
    </source>
</evidence>
<accession>A0ABV6QI78</accession>
<dbReference type="Proteomes" id="UP001589890">
    <property type="component" value="Unassembled WGS sequence"/>
</dbReference>
<keyword evidence="4" id="KW-1185">Reference proteome</keyword>
<reference evidence="3 4" key="1">
    <citation type="submission" date="2024-09" db="EMBL/GenBank/DDBJ databases">
        <authorList>
            <person name="Sun Q."/>
            <person name="Mori K."/>
        </authorList>
    </citation>
    <scope>NUCLEOTIDE SEQUENCE [LARGE SCALE GENOMIC DNA]</scope>
    <source>
        <strain evidence="3 4">CGMCC 1.15906</strain>
    </source>
</reference>
<comment type="caution">
    <text evidence="3">The sequence shown here is derived from an EMBL/GenBank/DDBJ whole genome shotgun (WGS) entry which is preliminary data.</text>
</comment>
<evidence type="ECO:0000313" key="4">
    <source>
        <dbReference type="Proteomes" id="UP001589890"/>
    </source>
</evidence>
<protein>
    <submittedName>
        <fullName evidence="3">Uncharacterized protein</fullName>
    </submittedName>
</protein>
<feature type="compositionally biased region" description="Low complexity" evidence="1">
    <location>
        <begin position="20"/>
        <end position="46"/>
    </location>
</feature>
<gene>
    <name evidence="3" type="ORF">ACFFGN_07485</name>
</gene>
<name>A0ABV6QI78_9ACTN</name>
<dbReference type="PROSITE" id="PS51257">
    <property type="entry name" value="PROKAR_LIPOPROTEIN"/>
    <property type="match status" value="1"/>
</dbReference>
<keyword evidence="2" id="KW-0732">Signal</keyword>
<organism evidence="3 4">
    <name type="scientific">Kribbella deserti</name>
    <dbReference type="NCBI Taxonomy" id="1926257"/>
    <lineage>
        <taxon>Bacteria</taxon>
        <taxon>Bacillati</taxon>
        <taxon>Actinomycetota</taxon>
        <taxon>Actinomycetes</taxon>
        <taxon>Propionibacteriales</taxon>
        <taxon>Kribbellaceae</taxon>
        <taxon>Kribbella</taxon>
    </lineage>
</organism>
<feature type="region of interest" description="Disordered" evidence="1">
    <location>
        <begin position="20"/>
        <end position="56"/>
    </location>
</feature>
<proteinExistence type="predicted"/>
<dbReference type="EMBL" id="JBHLTC010000008">
    <property type="protein sequence ID" value="MFC0623898.1"/>
    <property type="molecule type" value="Genomic_DNA"/>
</dbReference>
<evidence type="ECO:0000256" key="2">
    <source>
        <dbReference type="SAM" id="SignalP"/>
    </source>
</evidence>
<feature type="signal peptide" evidence="2">
    <location>
        <begin position="1"/>
        <end position="24"/>
    </location>
</feature>
<sequence>MRKSPLAVCVVTVVVLVSSCSSPSDDQGQTPPTTSTSKSSGSAPAPQWTRLRRGPVDGDHLIGFDGPFLVMRASDPAGTTTIIDRSTDKVVLRHKPEAGFVAQSPVVLAGRWALIQDIRSEGPAPQIRATRYNLDAGTKQDLGSVKGLPRITEPEIGANGATFAYTTTGAKELSCLVVADLGTLENRMVGCVQAPGYLADPIISADSVTYSEITAPGTAKRCKRLLTASLTGGFAKAIAPMRPCIQWSGATLNGTTVWSEVPADAPNQYQSEAYLRTNAAAPTRRLGQILTDTIVPCGSWIYWQVRRVTGGVEHFEIHRWREGADPQSVFVSEPETALTAPTCQDSQLLIESATLGAGAKHADALVTVAS</sequence>
<dbReference type="RefSeq" id="WP_380044604.1">
    <property type="nucleotide sequence ID" value="NZ_JBHLTC010000008.1"/>
</dbReference>
<evidence type="ECO:0000256" key="1">
    <source>
        <dbReference type="SAM" id="MobiDB-lite"/>
    </source>
</evidence>